<dbReference type="InterPro" id="IPR028994">
    <property type="entry name" value="Integrin_alpha_N"/>
</dbReference>
<organism evidence="6 7">
    <name type="scientific">Pseudomonas abietaniphila</name>
    <dbReference type="NCBI Taxonomy" id="89065"/>
    <lineage>
        <taxon>Bacteria</taxon>
        <taxon>Pseudomonadati</taxon>
        <taxon>Pseudomonadota</taxon>
        <taxon>Gammaproteobacteria</taxon>
        <taxon>Pseudomonadales</taxon>
        <taxon>Pseudomonadaceae</taxon>
        <taxon>Pseudomonas</taxon>
    </lineage>
</organism>
<protein>
    <submittedName>
        <fullName evidence="6">Insecticide toxin TcdB middle/N-terminal region</fullName>
    </submittedName>
</protein>
<evidence type="ECO:0000256" key="1">
    <source>
        <dbReference type="ARBA" id="ARBA00004613"/>
    </source>
</evidence>
<dbReference type="STRING" id="89065.SAMN05216605_11255"/>
<evidence type="ECO:0000313" key="7">
    <source>
        <dbReference type="Proteomes" id="UP000182894"/>
    </source>
</evidence>
<dbReference type="Pfam" id="PF12256">
    <property type="entry name" value="TcdB_toxin_midN"/>
    <property type="match status" value="1"/>
</dbReference>
<dbReference type="RefSeq" id="WP_074755516.1">
    <property type="nucleotide sequence ID" value="NZ_FNCO01000012.1"/>
</dbReference>
<keyword evidence="3" id="KW-0843">Virulence</keyword>
<evidence type="ECO:0000256" key="3">
    <source>
        <dbReference type="ARBA" id="ARBA00023026"/>
    </source>
</evidence>
<keyword evidence="7" id="KW-1185">Reference proteome</keyword>
<name>A0A1G8JH16_9PSED</name>
<reference evidence="7" key="1">
    <citation type="submission" date="2016-10" db="EMBL/GenBank/DDBJ databases">
        <authorList>
            <person name="Varghese N."/>
            <person name="Submissions S."/>
        </authorList>
    </citation>
    <scope>NUCLEOTIDE SEQUENCE [LARGE SCALE GENOMIC DNA]</scope>
    <source>
        <strain evidence="7">ATCC 700689</strain>
    </source>
</reference>
<dbReference type="SUPFAM" id="SSF69318">
    <property type="entry name" value="Integrin alpha N-terminal domain"/>
    <property type="match status" value="1"/>
</dbReference>
<dbReference type="GO" id="GO:0005576">
    <property type="term" value="C:extracellular region"/>
    <property type="evidence" value="ECO:0007669"/>
    <property type="project" value="UniProtKB-SubCell"/>
</dbReference>
<evidence type="ECO:0000259" key="4">
    <source>
        <dbReference type="Pfam" id="PF12255"/>
    </source>
</evidence>
<proteinExistence type="predicted"/>
<evidence type="ECO:0000313" key="6">
    <source>
        <dbReference type="EMBL" id="SDI30548.1"/>
    </source>
</evidence>
<keyword evidence="2" id="KW-0964">Secreted</keyword>
<dbReference type="EMBL" id="FNCO01000012">
    <property type="protein sequence ID" value="SDI30548.1"/>
    <property type="molecule type" value="Genomic_DNA"/>
</dbReference>
<dbReference type="InterPro" id="IPR022045">
    <property type="entry name" value="TcdB_toxin_mid/N"/>
</dbReference>
<dbReference type="InterPro" id="IPR003284">
    <property type="entry name" value="Sal_SpvB"/>
</dbReference>
<dbReference type="Pfam" id="PF12255">
    <property type="entry name" value="TcdB_toxin_midC"/>
    <property type="match status" value="1"/>
</dbReference>
<accession>A0A1G8JH16</accession>
<comment type="subcellular location">
    <subcellularLocation>
        <location evidence="1">Secreted</location>
    </subcellularLocation>
</comment>
<dbReference type="PRINTS" id="PR01341">
    <property type="entry name" value="SALSPVBPROT"/>
</dbReference>
<evidence type="ECO:0000259" key="5">
    <source>
        <dbReference type="Pfam" id="PF12256"/>
    </source>
</evidence>
<dbReference type="OrthoDB" id="6510336at2"/>
<dbReference type="Proteomes" id="UP000182894">
    <property type="component" value="Unassembled WGS sequence"/>
</dbReference>
<gene>
    <name evidence="6" type="ORF">SAMN05216605_11255</name>
</gene>
<dbReference type="GO" id="GO:0005737">
    <property type="term" value="C:cytoplasm"/>
    <property type="evidence" value="ECO:0007669"/>
    <property type="project" value="InterPro"/>
</dbReference>
<dbReference type="Pfam" id="PF03534">
    <property type="entry name" value="SpvB"/>
    <property type="match status" value="1"/>
</dbReference>
<evidence type="ECO:0000256" key="2">
    <source>
        <dbReference type="ARBA" id="ARBA00022525"/>
    </source>
</evidence>
<dbReference type="InterPro" id="IPR022044">
    <property type="entry name" value="TcdB_toxin_mid/C"/>
</dbReference>
<feature type="domain" description="Insecticide toxin TcdB middle/C-terminal" evidence="4">
    <location>
        <begin position="870"/>
        <end position="1017"/>
    </location>
</feature>
<feature type="domain" description="Insecticide toxin TcdB middle/N-terminal" evidence="5">
    <location>
        <begin position="650"/>
        <end position="823"/>
    </location>
</feature>
<sequence>MADQEQTVGIAAPSLPKGGGAIQSIGKGWGAVGATGAASFEIPLPITAGRGYAPPLTLNYTSSVGNGLFGLGWNLNLGCVARRATKGVPLYDDDDVILGPDGEMWLPERDTNGVIVKTDISRYNGLELDKTYEVIRYFASIEGAFQRIEHWRNGGDLPGFWLVHGADGTLAMYGRNTGSRSTDTADSNRVAEWLLEETMNAQGEHILYEYKPENLDGLQAGFDPGEKRNFEAQCYLRRVRYGNFSAHSHLYLWQPEQIGDLQWHFDLLFDYGERSDVGDSLPYEGENSWEGRADYHSSFAYGFELGNLRFVHYVIMFHYFPDELGPAPVLISALKLNYEDLRQRYKVLTSVQHLSWSIYGSRSIERRPPVSFTYQDFDAQAGGFTAFDSMPGLNDEQHYQLVDLYGEGLAGVLYREDKGWLYREPIRDVHSEDADAVAYGPWHLVPSIPTIDSRTGVHQSLADMTGNGRLDWVVAQPGMAGFFTLAPDRTWSGFAPFSAFPAEFFHPQGQLADLVGDGLSDLALIGPRSVRLYASRRAKGFAPAIDVQHEDVDDFLPLLSDSPSELVAFCDILGSGQQHLVRIRHNEIRFWPNMGRGYFGKGQVFATLGFAYEDFDAGRIRLADMDGSGAVDMVYLEPDGFKLFMNTSGNAFAEPVEIPWPDGVHYDRFSQVSMADLQGLGCSSLVLTIPHMTPAHWRFDCPPIKPYLLQGTNNSMGASGSVTYRSSAQEWLDEKQELVAAGLPVESGVPFSLHLVSRQTQLDEVTGNQLTQSFSYRQGYYDGLHRAFRGFGLILQHDSEVRPSDVSEGFTAPVLSKTWYHTGRYPHKAPYGFNESDELAVVLGPDVLTSYADGQDQVIESPVAADLREMGRALAGAVLRVEVFGYEGGEPSPLPYTVQSSRYLVRQLEAVGPYQRYARLQPLALESISYQYEGQADDPMCQRAINLSWDQYGVLTHGVNVNYARRKLPGDAPPFTDEHQQTWWRASHDEAQQRYYLSESRTEAIHLDEAQSWRLGLPYLTRTNAMMDEASQVTAEDLGYEAFKKTDGWFASLPRTLVSLSKQRYVDCVDGQATFQALADATEIAELDAHALTAYNKLKIYQGPSGEEALAKKLEEVGYSRMACVLPEDSSVVLWSVKRGFNTYAGPDDFYRVVAFKPTSSHGLSTVTYDPYSLLVTAVTAPDGCTTSARFSYYNLLPSHVVDPNQNTQEALYDAFGVLRMTSFYGRELGEDVGFAPLEGTTLSPLTPTEAITASVETDYATAYYYDAFSWTNDNVPVHGITLQWDRYPDDPERQQRMTLTSLDGFGRGLQTRQKVESGKAYHVVNGQLQYTNGALVEVDADDRWRVSERVEYNNKGLAVRVYRPYFTDTHEYVDDGSVREHWHHDKQFYDPLGRPTETWTAKGWLRRTTYQTWYTISEDENDTAEEVNARRAAAGQPLLDDGLQAGKRKKNRLGF</sequence>